<protein>
    <recommendedName>
        <fullName evidence="1">GH29D-like beta-sandwich domain-containing protein</fullName>
    </recommendedName>
</protein>
<evidence type="ECO:0000259" key="1">
    <source>
        <dbReference type="Pfam" id="PF13290"/>
    </source>
</evidence>
<keyword evidence="3" id="KW-1185">Reference proteome</keyword>
<dbReference type="EMBL" id="SSOB01000023">
    <property type="protein sequence ID" value="THF76752.1"/>
    <property type="molecule type" value="Genomic_DNA"/>
</dbReference>
<feature type="domain" description="GH29D-like beta-sandwich" evidence="1">
    <location>
        <begin position="2"/>
        <end position="55"/>
    </location>
</feature>
<dbReference type="OrthoDB" id="2988582at2"/>
<accession>A0A4S4BQQ5</accession>
<dbReference type="InterPro" id="IPR059177">
    <property type="entry name" value="GH29D-like_dom"/>
</dbReference>
<organism evidence="2 3">
    <name type="scientific">Cohnella fermenti</name>
    <dbReference type="NCBI Taxonomy" id="2565925"/>
    <lineage>
        <taxon>Bacteria</taxon>
        <taxon>Bacillati</taxon>
        <taxon>Bacillota</taxon>
        <taxon>Bacilli</taxon>
        <taxon>Bacillales</taxon>
        <taxon>Paenibacillaceae</taxon>
        <taxon>Cohnella</taxon>
    </lineage>
</organism>
<dbReference type="Pfam" id="PF13290">
    <property type="entry name" value="CHB_HEX_C_1"/>
    <property type="match status" value="1"/>
</dbReference>
<comment type="caution">
    <text evidence="2">The sequence shown here is derived from an EMBL/GenBank/DDBJ whole genome shotgun (WGS) entry which is preliminary data.</text>
</comment>
<evidence type="ECO:0000313" key="3">
    <source>
        <dbReference type="Proteomes" id="UP000310636"/>
    </source>
</evidence>
<gene>
    <name evidence="2" type="ORF">E6C55_18065</name>
</gene>
<proteinExistence type="predicted"/>
<evidence type="ECO:0000313" key="2">
    <source>
        <dbReference type="EMBL" id="THF76752.1"/>
    </source>
</evidence>
<dbReference type="Proteomes" id="UP000310636">
    <property type="component" value="Unassembled WGS sequence"/>
</dbReference>
<name>A0A4S4BQQ5_9BACL</name>
<sequence length="287" mass="29113">MISTSTADAQIRYTTDGSAPTASSTLYASPIAVSATTTIKAIAIKSGMNDSAVSSATFTISGGGPAGYTYCADEFGTCTFSGAASVAYGANGSFLYGNYTNSAVCTTGTFGSDPAYNTAKKCYYKLNSGGGSALTLLNAGFEAPATTNYTYGPTTSGWTFNDKAGVQKNGGSFGAASAPEGTQTAFIQSQNGSHGEISQSVTFAEAGNYKIALQAAKRTNYGGNQTIQVYLDSTLVGTIVPLSGSFAAYTSDIFASTAGVHTIKFAGTAPTGDQTAFIDAVEISKLS</sequence>
<dbReference type="AlphaFoldDB" id="A0A4S4BQQ5"/>
<reference evidence="2 3" key="1">
    <citation type="submission" date="2019-04" db="EMBL/GenBank/DDBJ databases">
        <title>Cohnella sp. nov. isolated from preserved vegetables.</title>
        <authorList>
            <person name="Lin S.-Y."/>
            <person name="Hung M.-H."/>
            <person name="Young C.-C."/>
        </authorList>
    </citation>
    <scope>NUCLEOTIDE SEQUENCE [LARGE SCALE GENOMIC DNA]</scope>
    <source>
        <strain evidence="2 3">CC-MHH1044</strain>
    </source>
</reference>
<dbReference type="Gene3D" id="2.60.120.260">
    <property type="entry name" value="Galactose-binding domain-like"/>
    <property type="match status" value="1"/>
</dbReference>